<name>A0ACB6QKB2_9PLEO</name>
<gene>
    <name evidence="1" type="ORF">BDR25DRAFT_305714</name>
</gene>
<reference evidence="1" key="1">
    <citation type="journal article" date="2020" name="Stud. Mycol.">
        <title>101 Dothideomycetes genomes: a test case for predicting lifestyles and emergence of pathogens.</title>
        <authorList>
            <person name="Haridas S."/>
            <person name="Albert R."/>
            <person name="Binder M."/>
            <person name="Bloem J."/>
            <person name="Labutti K."/>
            <person name="Salamov A."/>
            <person name="Andreopoulos B."/>
            <person name="Baker S."/>
            <person name="Barry K."/>
            <person name="Bills G."/>
            <person name="Bluhm B."/>
            <person name="Cannon C."/>
            <person name="Castanera R."/>
            <person name="Culley D."/>
            <person name="Daum C."/>
            <person name="Ezra D."/>
            <person name="Gonzalez J."/>
            <person name="Henrissat B."/>
            <person name="Kuo A."/>
            <person name="Liang C."/>
            <person name="Lipzen A."/>
            <person name="Lutzoni F."/>
            <person name="Magnuson J."/>
            <person name="Mondo S."/>
            <person name="Nolan M."/>
            <person name="Ohm R."/>
            <person name="Pangilinan J."/>
            <person name="Park H.-J."/>
            <person name="Ramirez L."/>
            <person name="Alfaro M."/>
            <person name="Sun H."/>
            <person name="Tritt A."/>
            <person name="Yoshinaga Y."/>
            <person name="Zwiers L.-H."/>
            <person name="Turgeon B."/>
            <person name="Goodwin S."/>
            <person name="Spatafora J."/>
            <person name="Crous P."/>
            <person name="Grigoriev I."/>
        </authorList>
    </citation>
    <scope>NUCLEOTIDE SEQUENCE</scope>
    <source>
        <strain evidence="1">ATCC 200398</strain>
    </source>
</reference>
<dbReference type="EMBL" id="MU003521">
    <property type="protein sequence ID" value="KAF2467321.1"/>
    <property type="molecule type" value="Genomic_DNA"/>
</dbReference>
<accession>A0ACB6QKB2</accession>
<protein>
    <submittedName>
        <fullName evidence="1">Uncharacterized protein</fullName>
    </submittedName>
</protein>
<proteinExistence type="predicted"/>
<organism evidence="1 2">
    <name type="scientific">Lindgomyces ingoldianus</name>
    <dbReference type="NCBI Taxonomy" id="673940"/>
    <lineage>
        <taxon>Eukaryota</taxon>
        <taxon>Fungi</taxon>
        <taxon>Dikarya</taxon>
        <taxon>Ascomycota</taxon>
        <taxon>Pezizomycotina</taxon>
        <taxon>Dothideomycetes</taxon>
        <taxon>Pleosporomycetidae</taxon>
        <taxon>Pleosporales</taxon>
        <taxon>Lindgomycetaceae</taxon>
        <taxon>Lindgomyces</taxon>
    </lineage>
</organism>
<dbReference type="Proteomes" id="UP000799755">
    <property type="component" value="Unassembled WGS sequence"/>
</dbReference>
<evidence type="ECO:0000313" key="2">
    <source>
        <dbReference type="Proteomes" id="UP000799755"/>
    </source>
</evidence>
<sequence length="729" mass="81086">MDEDDDFAFSDCDLDDLPANTLQQLETAAIELTQHPPNPHRAADSDYGLEDGDEVINLDDDAAPPPPLPQLPQLPRPSSPRAHDHNGSSHDAIEAEEQPRRSQVDVGQLLRRIKKLEQDKARLNRDLQGEKSKALSRSGEVDTVRRRFEAATRENERRLLALQQSHSHDFAKQKAELEKMRRERETAQTNNLFLEHDLAREADRARRVKKGAKEAAVAGPKANASPVGTPKRPKALPFRDGFDDEDIVMASPTKNRDRPKPPTPRQVGKRKRQITDQSPIPALQLSEPRGGPKAQEPSVQTHAKLDAAMLEKLRRDDHRFDLLHRLVNHRSSNGTDRVLEALTQYALPSRPDKRLSSILYDDLSHCSVGHDVRQLALRICYIFLSLWDRCLREKYYAPVYLFLDALQFILACEPASTAVALTERAIPLIMAAVDLVSVPVARAATNVKHIPDLYSPSQRAICTHIDVLECLNLLYVIATSCVTSTEAITRFWQSIPIDFALVLLMKAQPLPHIMLMLRILSTSSLPTTLGAIVAVGSMPDQQAKREVDMIDRLTLLLFETPEALPDPDGKALPPTPCSAKDIWDLRIRVLALLTNFSISDYGSSRLANHRNCVGRLIKHLDFSLSYLYTSPLLPTQSLTITSINISMKLIYHLMTSHPDIDIKSKLGAVQGGSHKYLVALTRLAFSEGLVLEEGIEEDVVDAAHAILDEGLSPEEGEGLLRVFSSGGSA</sequence>
<comment type="caution">
    <text evidence="1">The sequence shown here is derived from an EMBL/GenBank/DDBJ whole genome shotgun (WGS) entry which is preliminary data.</text>
</comment>
<evidence type="ECO:0000313" key="1">
    <source>
        <dbReference type="EMBL" id="KAF2467321.1"/>
    </source>
</evidence>
<keyword evidence="2" id="KW-1185">Reference proteome</keyword>